<sequence>MTTLIVLALLPLVGVLLAKLAVGWLLRAPESQRFGADTDVLKQIDKFRNRTTAERVKLLNQIKEHLLL</sequence>
<dbReference type="EMBL" id="FOTW01000006">
    <property type="protein sequence ID" value="SFL66950.1"/>
    <property type="molecule type" value="Genomic_DNA"/>
</dbReference>
<protein>
    <submittedName>
        <fullName evidence="1">Uncharacterized protein</fullName>
    </submittedName>
</protein>
<name>A0A1I4JK75_9BURK</name>
<keyword evidence="2" id="KW-1185">Reference proteome</keyword>
<evidence type="ECO:0000313" key="1">
    <source>
        <dbReference type="EMBL" id="SFL66950.1"/>
    </source>
</evidence>
<dbReference type="AlphaFoldDB" id="A0A1I4JK75"/>
<organism evidence="1 2">
    <name type="scientific">Rugamonas rubra</name>
    <dbReference type="NCBI Taxonomy" id="758825"/>
    <lineage>
        <taxon>Bacteria</taxon>
        <taxon>Pseudomonadati</taxon>
        <taxon>Pseudomonadota</taxon>
        <taxon>Betaproteobacteria</taxon>
        <taxon>Burkholderiales</taxon>
        <taxon>Oxalobacteraceae</taxon>
        <taxon>Telluria group</taxon>
        <taxon>Rugamonas</taxon>
    </lineage>
</organism>
<proteinExistence type="predicted"/>
<reference evidence="1 2" key="1">
    <citation type="submission" date="2016-10" db="EMBL/GenBank/DDBJ databases">
        <authorList>
            <person name="de Groot N.N."/>
        </authorList>
    </citation>
    <scope>NUCLEOTIDE SEQUENCE [LARGE SCALE GENOMIC DNA]</scope>
    <source>
        <strain evidence="1 2">ATCC 43154</strain>
    </source>
</reference>
<gene>
    <name evidence="1" type="ORF">SAMN02982985_01060</name>
</gene>
<dbReference type="Proteomes" id="UP000199470">
    <property type="component" value="Unassembled WGS sequence"/>
</dbReference>
<evidence type="ECO:0000313" key="2">
    <source>
        <dbReference type="Proteomes" id="UP000199470"/>
    </source>
</evidence>
<accession>A0A1I4JK75</accession>